<feature type="transmembrane region" description="Helical" evidence="5">
    <location>
        <begin position="387"/>
        <end position="409"/>
    </location>
</feature>
<dbReference type="PANTHER" id="PTHR23502">
    <property type="entry name" value="MAJOR FACILITATOR SUPERFAMILY"/>
    <property type="match status" value="1"/>
</dbReference>
<dbReference type="OrthoDB" id="446368at2759"/>
<dbReference type="GO" id="GO:0022857">
    <property type="term" value="F:transmembrane transporter activity"/>
    <property type="evidence" value="ECO:0007669"/>
    <property type="project" value="InterPro"/>
</dbReference>
<dbReference type="InterPro" id="IPR036259">
    <property type="entry name" value="MFS_trans_sf"/>
</dbReference>
<evidence type="ECO:0000256" key="4">
    <source>
        <dbReference type="ARBA" id="ARBA00023136"/>
    </source>
</evidence>
<evidence type="ECO:0000256" key="1">
    <source>
        <dbReference type="ARBA" id="ARBA00004141"/>
    </source>
</evidence>
<feature type="transmembrane region" description="Helical" evidence="5">
    <location>
        <begin position="110"/>
        <end position="128"/>
    </location>
</feature>
<evidence type="ECO:0000313" key="8">
    <source>
        <dbReference type="Proteomes" id="UP000325780"/>
    </source>
</evidence>
<feature type="transmembrane region" description="Helical" evidence="5">
    <location>
        <begin position="168"/>
        <end position="190"/>
    </location>
</feature>
<feature type="transmembrane region" description="Helical" evidence="5">
    <location>
        <begin position="134"/>
        <end position="156"/>
    </location>
</feature>
<name>A0A5N6TJ13_ASPAV</name>
<evidence type="ECO:0000313" key="7">
    <source>
        <dbReference type="EMBL" id="KAE8146358.1"/>
    </source>
</evidence>
<dbReference type="GO" id="GO:0005886">
    <property type="term" value="C:plasma membrane"/>
    <property type="evidence" value="ECO:0007669"/>
    <property type="project" value="TreeGrafter"/>
</dbReference>
<dbReference type="Gene3D" id="1.20.1250.20">
    <property type="entry name" value="MFS general substrate transporter like domains"/>
    <property type="match status" value="1"/>
</dbReference>
<dbReference type="PANTHER" id="PTHR23502:SF156">
    <property type="entry name" value="TRANSPORTER, PUTATIVE (AFU_ORTHOLOGUE AFUA_5G00420)-RELATED"/>
    <property type="match status" value="1"/>
</dbReference>
<feature type="transmembrane region" description="Helical" evidence="5">
    <location>
        <begin position="42"/>
        <end position="63"/>
    </location>
</feature>
<dbReference type="PROSITE" id="PS50850">
    <property type="entry name" value="MFS"/>
    <property type="match status" value="1"/>
</dbReference>
<evidence type="ECO:0000256" key="5">
    <source>
        <dbReference type="SAM" id="Phobius"/>
    </source>
</evidence>
<feature type="transmembrane region" description="Helical" evidence="5">
    <location>
        <begin position="453"/>
        <end position="472"/>
    </location>
</feature>
<feature type="transmembrane region" description="Helical" evidence="5">
    <location>
        <begin position="429"/>
        <end position="447"/>
    </location>
</feature>
<accession>A0A5N6TJ13</accession>
<keyword evidence="2 5" id="KW-0812">Transmembrane</keyword>
<dbReference type="InterPro" id="IPR011701">
    <property type="entry name" value="MFS"/>
</dbReference>
<gene>
    <name evidence="7" type="ORF">BDV25DRAFT_169920</name>
</gene>
<dbReference type="SUPFAM" id="SSF103473">
    <property type="entry name" value="MFS general substrate transporter"/>
    <property type="match status" value="1"/>
</dbReference>
<dbReference type="AlphaFoldDB" id="A0A5N6TJ13"/>
<proteinExistence type="predicted"/>
<evidence type="ECO:0000256" key="2">
    <source>
        <dbReference type="ARBA" id="ARBA00022692"/>
    </source>
</evidence>
<reference evidence="7 8" key="1">
    <citation type="submission" date="2019-04" db="EMBL/GenBank/DDBJ databases">
        <title>Friends and foes A comparative genomics study of 23 Aspergillus species from section Flavi.</title>
        <authorList>
            <consortium name="DOE Joint Genome Institute"/>
            <person name="Kjaerbolling I."/>
            <person name="Vesth T."/>
            <person name="Frisvad J.C."/>
            <person name="Nybo J.L."/>
            <person name="Theobald S."/>
            <person name="Kildgaard S."/>
            <person name="Isbrandt T."/>
            <person name="Kuo A."/>
            <person name="Sato A."/>
            <person name="Lyhne E.K."/>
            <person name="Kogle M.E."/>
            <person name="Wiebenga A."/>
            <person name="Kun R.S."/>
            <person name="Lubbers R.J."/>
            <person name="Makela M.R."/>
            <person name="Barry K."/>
            <person name="Chovatia M."/>
            <person name="Clum A."/>
            <person name="Daum C."/>
            <person name="Haridas S."/>
            <person name="He G."/>
            <person name="LaButti K."/>
            <person name="Lipzen A."/>
            <person name="Mondo S."/>
            <person name="Riley R."/>
            <person name="Salamov A."/>
            <person name="Simmons B.A."/>
            <person name="Magnuson J.K."/>
            <person name="Henrissat B."/>
            <person name="Mortensen U.H."/>
            <person name="Larsen T.O."/>
            <person name="Devries R.P."/>
            <person name="Grigoriev I.V."/>
            <person name="Machida M."/>
            <person name="Baker S.E."/>
            <person name="Andersen M.R."/>
        </authorList>
    </citation>
    <scope>NUCLEOTIDE SEQUENCE [LARGE SCALE GENOMIC DNA]</scope>
    <source>
        <strain evidence="7 8">IBT 18842</strain>
    </source>
</reference>
<keyword evidence="4 5" id="KW-0472">Membrane</keyword>
<evidence type="ECO:0000256" key="3">
    <source>
        <dbReference type="ARBA" id="ARBA00022989"/>
    </source>
</evidence>
<dbReference type="EMBL" id="ML742268">
    <property type="protein sequence ID" value="KAE8146358.1"/>
    <property type="molecule type" value="Genomic_DNA"/>
</dbReference>
<dbReference type="InterPro" id="IPR020846">
    <property type="entry name" value="MFS_dom"/>
</dbReference>
<comment type="subcellular location">
    <subcellularLocation>
        <location evidence="1">Membrane</location>
        <topology evidence="1">Multi-pass membrane protein</topology>
    </subcellularLocation>
</comment>
<protein>
    <submittedName>
        <fullName evidence="7">Putative MFS transporter</fullName>
    </submittedName>
</protein>
<dbReference type="Pfam" id="PF07690">
    <property type="entry name" value="MFS_1"/>
    <property type="match status" value="1"/>
</dbReference>
<keyword evidence="3 5" id="KW-1133">Transmembrane helix</keyword>
<dbReference type="FunFam" id="1.20.1250.20:FF:000011">
    <property type="entry name" value="MFS multidrug transporter, putative"/>
    <property type="match status" value="1"/>
</dbReference>
<sequence length="486" mass="53131">MGPLSGAICRETGEEGGHPFLVDFDGSDDPDLPLNWSFPRKIWVTSVVAVLNLIGTVASSIFGTGSQVFIQEFDISHEVAVLGTTLFLVGYIFGFIVFGPLSERFGRKWPMLLGITISSLFDIMPALGQNPATILIGRFFGGLFGVAPVAVFGGVISDCWSTAHRGIAMALAVSLVFSGPTFGPIFGGFIMGSSSLDWRWNMWVIIIVGLSACALCVFLYPETYPAAILRAKARTLRRKTGNPDIKTVYDKGTLSLNEVMRVYLVRPFWLITTQPILTLLTLYQSFIYGVLFLFYQAYPISFGTDRGWSMTLRYLPLVSIICGVFAGAIGIIVHNQLYFRHHCHGPDGSLIPEARLPPMIVGGVMVPVGMFWFAGTASPNIPWPSPVCASFLIGCGMYLLFIQGFNYIVDNYTSMANSAMGVNGSMRSVFGAVFPLFANQMITALGVARTTYILGAFSVALIPVPVCFWYWGHRIRAWSSTKTAPQ</sequence>
<keyword evidence="8" id="KW-1185">Reference proteome</keyword>
<organism evidence="7 8">
    <name type="scientific">Aspergillus avenaceus</name>
    <dbReference type="NCBI Taxonomy" id="36643"/>
    <lineage>
        <taxon>Eukaryota</taxon>
        <taxon>Fungi</taxon>
        <taxon>Dikarya</taxon>
        <taxon>Ascomycota</taxon>
        <taxon>Pezizomycotina</taxon>
        <taxon>Eurotiomycetes</taxon>
        <taxon>Eurotiomycetidae</taxon>
        <taxon>Eurotiales</taxon>
        <taxon>Aspergillaceae</taxon>
        <taxon>Aspergillus</taxon>
        <taxon>Aspergillus subgen. Circumdati</taxon>
    </lineage>
</organism>
<dbReference type="Proteomes" id="UP000325780">
    <property type="component" value="Unassembled WGS sequence"/>
</dbReference>
<feature type="transmembrane region" description="Helical" evidence="5">
    <location>
        <begin position="314"/>
        <end position="335"/>
    </location>
</feature>
<evidence type="ECO:0000259" key="6">
    <source>
        <dbReference type="PROSITE" id="PS50850"/>
    </source>
</evidence>
<feature type="transmembrane region" description="Helical" evidence="5">
    <location>
        <begin position="268"/>
        <end position="294"/>
    </location>
</feature>
<feature type="transmembrane region" description="Helical" evidence="5">
    <location>
        <begin position="356"/>
        <end position="375"/>
    </location>
</feature>
<feature type="domain" description="Major facilitator superfamily (MFS) profile" evidence="6">
    <location>
        <begin position="44"/>
        <end position="486"/>
    </location>
</feature>
<feature type="transmembrane region" description="Helical" evidence="5">
    <location>
        <begin position="202"/>
        <end position="220"/>
    </location>
</feature>
<feature type="transmembrane region" description="Helical" evidence="5">
    <location>
        <begin position="75"/>
        <end position="98"/>
    </location>
</feature>